<sequence>MDLLRYLFGSSKRDDFADRLLRRVKDAGETREIRYERDAYQFRFFEQGELAGVANLGNIFNEYIRLSSGERESYLTRIARAILSHHKPIPESFEDAQCDILPIVRSRAYLEIDNLQRRLEGKPRFELPYIEVGSHLLALPIYDLPEAMRSIDPERLSQWNRSFYELMETALENLDQIKAVVTTLDERLFLFRNQDNYDASRILLIDRIRDLPVQGLPVAMAPTRDCLMITGDEDDVGMQLMIDIAKQHLKDPRPISLTPCRMTGEGWQTWLPPVGHPVHQAMNELRLQGLSTEYREQHESIESVLSESGRKGFVANYYLFRDLDPRNLYSYCVWPECPYALLPKTDIVVFMDQHHMKPLASGRWDVVQGILNPKLEDLETYPPRFRVLNFPTEDELRQIGSIPRFRL</sequence>
<reference evidence="1 2" key="1">
    <citation type="submission" date="2018-02" db="EMBL/GenBank/DDBJ databases">
        <title>Comparative genomes isolates from brazilian mangrove.</title>
        <authorList>
            <person name="Araujo J.E."/>
            <person name="Taketani R.G."/>
            <person name="Silva M.C.P."/>
            <person name="Loureco M.V."/>
            <person name="Andreote F.D."/>
        </authorList>
    </citation>
    <scope>NUCLEOTIDE SEQUENCE [LARGE SCALE GENOMIC DNA]</scope>
    <source>
        <strain evidence="1 2">Hex-1 MGV</strain>
    </source>
</reference>
<dbReference type="Proteomes" id="UP000238322">
    <property type="component" value="Unassembled WGS sequence"/>
</dbReference>
<evidence type="ECO:0008006" key="3">
    <source>
        <dbReference type="Google" id="ProtNLM"/>
    </source>
</evidence>
<protein>
    <recommendedName>
        <fullName evidence="3">DUF1444 family protein</fullName>
    </recommendedName>
</protein>
<organism evidence="1 2">
    <name type="scientific">Blastopirellula marina</name>
    <dbReference type="NCBI Taxonomy" id="124"/>
    <lineage>
        <taxon>Bacteria</taxon>
        <taxon>Pseudomonadati</taxon>
        <taxon>Planctomycetota</taxon>
        <taxon>Planctomycetia</taxon>
        <taxon>Pirellulales</taxon>
        <taxon>Pirellulaceae</taxon>
        <taxon>Blastopirellula</taxon>
    </lineage>
</organism>
<dbReference type="InterPro" id="IPR010838">
    <property type="entry name" value="DUF1444"/>
</dbReference>
<dbReference type="EMBL" id="PUHY01000012">
    <property type="protein sequence ID" value="PQO32301.1"/>
    <property type="molecule type" value="Genomic_DNA"/>
</dbReference>
<gene>
    <name evidence="1" type="ORF">C5Y83_18920</name>
</gene>
<comment type="caution">
    <text evidence="1">The sequence shown here is derived from an EMBL/GenBank/DDBJ whole genome shotgun (WGS) entry which is preliminary data.</text>
</comment>
<evidence type="ECO:0000313" key="1">
    <source>
        <dbReference type="EMBL" id="PQO32301.1"/>
    </source>
</evidence>
<dbReference type="RefSeq" id="WP_105331313.1">
    <property type="nucleotide sequence ID" value="NZ_PUHY01000012.1"/>
</dbReference>
<evidence type="ECO:0000313" key="2">
    <source>
        <dbReference type="Proteomes" id="UP000238322"/>
    </source>
</evidence>
<accession>A0A2S8FJH2</accession>
<name>A0A2S8FJH2_9BACT</name>
<dbReference type="Pfam" id="PF07285">
    <property type="entry name" value="DUF1444"/>
    <property type="match status" value="1"/>
</dbReference>
<proteinExistence type="predicted"/>
<dbReference type="AlphaFoldDB" id="A0A2S8FJH2"/>
<dbReference type="OrthoDB" id="259915at2"/>